<evidence type="ECO:0000313" key="4">
    <source>
        <dbReference type="Proteomes" id="UP000295382"/>
    </source>
</evidence>
<protein>
    <recommendedName>
        <fullName evidence="5">DUF4410 domain-containing protein</fullName>
    </recommendedName>
</protein>
<feature type="compositionally biased region" description="Low complexity" evidence="1">
    <location>
        <begin position="166"/>
        <end position="181"/>
    </location>
</feature>
<dbReference type="EMBL" id="SLZQ01000005">
    <property type="protein sequence ID" value="TCS37069.1"/>
    <property type="molecule type" value="Genomic_DNA"/>
</dbReference>
<evidence type="ECO:0000313" key="3">
    <source>
        <dbReference type="EMBL" id="TCS37069.1"/>
    </source>
</evidence>
<feature type="signal peptide" evidence="2">
    <location>
        <begin position="1"/>
        <end position="20"/>
    </location>
</feature>
<accession>A0A4R3HZW4</accession>
<dbReference type="AlphaFoldDB" id="A0A4R3HZW4"/>
<dbReference type="OrthoDB" id="5703702at2"/>
<sequence>MKYFTVLLYLVALATPISSAANERFFLKLPVKTDPSAPITAKVRSECALEMLMENYAMSSLNKDGFTVESIPSLEQAGTNKVIELTILSAYGFGGGGWSGPKSMSVRAEVKKEGAVLNSTVLTRSSRGGVFGGMVGTCAILDRVASVLGKDLALWLKRGSPAQSREPGSASVEEPESSSAE</sequence>
<dbReference type="RefSeq" id="WP_132258776.1">
    <property type="nucleotide sequence ID" value="NZ_SLZQ01000005.1"/>
</dbReference>
<feature type="chain" id="PRO_5020843935" description="DUF4410 domain-containing protein" evidence="2">
    <location>
        <begin position="21"/>
        <end position="181"/>
    </location>
</feature>
<reference evidence="3 4" key="1">
    <citation type="submission" date="2019-03" db="EMBL/GenBank/DDBJ databases">
        <title>Genomic Encyclopedia of Type Strains, Phase IV (KMG-IV): sequencing the most valuable type-strain genomes for metagenomic binning, comparative biology and taxonomic classification.</title>
        <authorList>
            <person name="Goeker M."/>
        </authorList>
    </citation>
    <scope>NUCLEOTIDE SEQUENCE [LARGE SCALE GENOMIC DNA]</scope>
    <source>
        <strain evidence="3 4">DSM 7445</strain>
    </source>
</reference>
<evidence type="ECO:0008006" key="5">
    <source>
        <dbReference type="Google" id="ProtNLM"/>
    </source>
</evidence>
<keyword evidence="2" id="KW-0732">Signal</keyword>
<gene>
    <name evidence="3" type="ORF">EDC30_105292</name>
</gene>
<dbReference type="Proteomes" id="UP000295382">
    <property type="component" value="Unassembled WGS sequence"/>
</dbReference>
<proteinExistence type="predicted"/>
<comment type="caution">
    <text evidence="3">The sequence shown here is derived from an EMBL/GenBank/DDBJ whole genome shotgun (WGS) entry which is preliminary data.</text>
</comment>
<evidence type="ECO:0000256" key="2">
    <source>
        <dbReference type="SAM" id="SignalP"/>
    </source>
</evidence>
<feature type="region of interest" description="Disordered" evidence="1">
    <location>
        <begin position="159"/>
        <end position="181"/>
    </location>
</feature>
<organism evidence="3 4">
    <name type="scientific">Paucimonas lemoignei</name>
    <name type="common">Pseudomonas lemoignei</name>
    <dbReference type="NCBI Taxonomy" id="29443"/>
    <lineage>
        <taxon>Bacteria</taxon>
        <taxon>Pseudomonadati</taxon>
        <taxon>Pseudomonadota</taxon>
        <taxon>Betaproteobacteria</taxon>
        <taxon>Burkholderiales</taxon>
        <taxon>Burkholderiaceae</taxon>
        <taxon>Paucimonas</taxon>
    </lineage>
</organism>
<name>A0A4R3HZW4_PAULE</name>
<evidence type="ECO:0000256" key="1">
    <source>
        <dbReference type="SAM" id="MobiDB-lite"/>
    </source>
</evidence>
<keyword evidence="4" id="KW-1185">Reference proteome</keyword>